<feature type="region of interest" description="Disordered" evidence="1">
    <location>
        <begin position="303"/>
        <end position="324"/>
    </location>
</feature>
<proteinExistence type="predicted"/>
<evidence type="ECO:0000313" key="3">
    <source>
        <dbReference type="Proteomes" id="UP001313282"/>
    </source>
</evidence>
<evidence type="ECO:0000313" key="2">
    <source>
        <dbReference type="EMBL" id="KAK6335035.1"/>
    </source>
</evidence>
<reference evidence="2 3" key="1">
    <citation type="submission" date="2019-10" db="EMBL/GenBank/DDBJ databases">
        <authorList>
            <person name="Palmer J.M."/>
        </authorList>
    </citation>
    <scope>NUCLEOTIDE SEQUENCE [LARGE SCALE GENOMIC DNA]</scope>
    <source>
        <strain evidence="2 3">TWF718</strain>
    </source>
</reference>
<dbReference type="Proteomes" id="UP001313282">
    <property type="component" value="Unassembled WGS sequence"/>
</dbReference>
<protein>
    <submittedName>
        <fullName evidence="2">Uncharacterized protein</fullName>
    </submittedName>
</protein>
<sequence length="382" mass="42511">MPITIQKSFEDFSTQMQAELFEFSARLEPLEDSATKIRTKIFAFFGDYIQELKNGIEAPDDRGYPIKMVFEVPASKRNALLNTRQTLLNSWTSEFWGKFCTLQREFETIREVCEKKAKDLESYRERVAKAAERAGKIAADSHLLDASMLNVLHLSKVAMVRLDEEMAPFLKRYASLRRVASKAKELMWTIHGLPESWKYKVLKDGTSGLTWSIMIRLNEDWVNELERLNVKGTTNKIPGSASLENPSVPKRRGLKILNKYLGPANESTSGITGANPSSKAVTLDIVTEALAEAAFGKLLVKRSSRRKGGSKPAHKNSPSTPLLKKRSFSVAELDESLESAAAALPYTASPISRHGTPRALILSPISSSSLVDIEALDPSYTD</sequence>
<feature type="compositionally biased region" description="Basic residues" evidence="1">
    <location>
        <begin position="303"/>
        <end position="314"/>
    </location>
</feature>
<dbReference type="AlphaFoldDB" id="A0AAN8MSG0"/>
<comment type="caution">
    <text evidence="2">The sequence shown here is derived from an EMBL/GenBank/DDBJ whole genome shotgun (WGS) entry which is preliminary data.</text>
</comment>
<gene>
    <name evidence="2" type="ORF">TWF718_010477</name>
</gene>
<name>A0AAN8MSG0_9PEZI</name>
<organism evidence="2 3">
    <name type="scientific">Orbilia javanica</name>
    <dbReference type="NCBI Taxonomy" id="47235"/>
    <lineage>
        <taxon>Eukaryota</taxon>
        <taxon>Fungi</taxon>
        <taxon>Dikarya</taxon>
        <taxon>Ascomycota</taxon>
        <taxon>Pezizomycotina</taxon>
        <taxon>Orbiliomycetes</taxon>
        <taxon>Orbiliales</taxon>
        <taxon>Orbiliaceae</taxon>
        <taxon>Orbilia</taxon>
    </lineage>
</organism>
<accession>A0AAN8MSG0</accession>
<dbReference type="EMBL" id="JAVHNR010000008">
    <property type="protein sequence ID" value="KAK6335035.1"/>
    <property type="molecule type" value="Genomic_DNA"/>
</dbReference>
<keyword evidence="3" id="KW-1185">Reference proteome</keyword>
<evidence type="ECO:0000256" key="1">
    <source>
        <dbReference type="SAM" id="MobiDB-lite"/>
    </source>
</evidence>